<dbReference type="Proteomes" id="UP001342826">
    <property type="component" value="Unassembled WGS sequence"/>
</dbReference>
<evidence type="ECO:0000313" key="1">
    <source>
        <dbReference type="EMBL" id="MED4401793.1"/>
    </source>
</evidence>
<gene>
    <name evidence="1" type="ORF">P9271_10735</name>
</gene>
<sequence length="132" mass="14784">MKFIIENESITADLSFGPLPVSPNKKIGYQPYELFISSLIGCSGTLLETILKKKRYSYETIEMEASSVQNPEHANRFEQISIHAYIQSGQPLNEEHAKKIAHLVINNCGMIQSIMTSVDISFHVHSTNSASR</sequence>
<dbReference type="Gene3D" id="3.30.300.20">
    <property type="match status" value="1"/>
</dbReference>
<dbReference type="SUPFAM" id="SSF82784">
    <property type="entry name" value="OsmC-like"/>
    <property type="match status" value="1"/>
</dbReference>
<dbReference type="InterPro" id="IPR015946">
    <property type="entry name" value="KH_dom-like_a/b"/>
</dbReference>
<keyword evidence="2" id="KW-1185">Reference proteome</keyword>
<proteinExistence type="predicted"/>
<comment type="caution">
    <text evidence="1">The sequence shown here is derived from an EMBL/GenBank/DDBJ whole genome shotgun (WGS) entry which is preliminary data.</text>
</comment>
<dbReference type="PANTHER" id="PTHR34352:SF1">
    <property type="entry name" value="PROTEIN YHFA"/>
    <property type="match status" value="1"/>
</dbReference>
<protein>
    <submittedName>
        <fullName evidence="1">OsmC family protein</fullName>
    </submittedName>
</protein>
<dbReference type="InterPro" id="IPR003718">
    <property type="entry name" value="OsmC/Ohr_fam"/>
</dbReference>
<evidence type="ECO:0000313" key="2">
    <source>
        <dbReference type="Proteomes" id="UP001342826"/>
    </source>
</evidence>
<name>A0ABU6NYP0_9BACI</name>
<reference evidence="1 2" key="1">
    <citation type="submission" date="2023-03" db="EMBL/GenBank/DDBJ databases">
        <title>Bacillus Genome Sequencing.</title>
        <authorList>
            <person name="Dunlap C."/>
        </authorList>
    </citation>
    <scope>NUCLEOTIDE SEQUENCE [LARGE SCALE GENOMIC DNA]</scope>
    <source>
        <strain evidence="1 2">NRS-1717</strain>
    </source>
</reference>
<dbReference type="Pfam" id="PF02566">
    <property type="entry name" value="OsmC"/>
    <property type="match status" value="1"/>
</dbReference>
<organism evidence="1 2">
    <name type="scientific">Metabacillus fastidiosus</name>
    <dbReference type="NCBI Taxonomy" id="1458"/>
    <lineage>
        <taxon>Bacteria</taxon>
        <taxon>Bacillati</taxon>
        <taxon>Bacillota</taxon>
        <taxon>Bacilli</taxon>
        <taxon>Bacillales</taxon>
        <taxon>Bacillaceae</taxon>
        <taxon>Metabacillus</taxon>
    </lineage>
</organism>
<dbReference type="RefSeq" id="WP_328015186.1">
    <property type="nucleotide sequence ID" value="NZ_JARTFS010000006.1"/>
</dbReference>
<dbReference type="EMBL" id="JARTFS010000006">
    <property type="protein sequence ID" value="MED4401793.1"/>
    <property type="molecule type" value="Genomic_DNA"/>
</dbReference>
<dbReference type="PANTHER" id="PTHR34352">
    <property type="entry name" value="PROTEIN YHFA"/>
    <property type="match status" value="1"/>
</dbReference>
<dbReference type="InterPro" id="IPR036102">
    <property type="entry name" value="OsmC/Ohrsf"/>
</dbReference>
<accession>A0ABU6NYP0</accession>